<evidence type="ECO:0008006" key="4">
    <source>
        <dbReference type="Google" id="ProtNLM"/>
    </source>
</evidence>
<comment type="caution">
    <text evidence="2">The sequence shown here is derived from an EMBL/GenBank/DDBJ whole genome shotgun (WGS) entry which is preliminary data.</text>
</comment>
<evidence type="ECO:0000313" key="3">
    <source>
        <dbReference type="Proteomes" id="UP000705283"/>
    </source>
</evidence>
<feature type="transmembrane region" description="Helical" evidence="1">
    <location>
        <begin position="6"/>
        <end position="28"/>
    </location>
</feature>
<reference evidence="2" key="2">
    <citation type="submission" date="2022-09" db="EMBL/GenBank/DDBJ databases">
        <title>Rouxiella aceris sp. nov., isolated from tree sap and emended description of the genus Rhouxiella.</title>
        <authorList>
            <person name="Kim I.S."/>
        </authorList>
    </citation>
    <scope>NUCLEOTIDE SEQUENCE</scope>
    <source>
        <strain evidence="2">SAP-2</strain>
    </source>
</reference>
<keyword evidence="1" id="KW-0472">Membrane</keyword>
<evidence type="ECO:0000313" key="2">
    <source>
        <dbReference type="EMBL" id="MBF6637891.1"/>
    </source>
</evidence>
<organism evidence="2 3">
    <name type="scientific">Rouxiella silvae</name>
    <dbReference type="NCBI Taxonomy" id="1646373"/>
    <lineage>
        <taxon>Bacteria</taxon>
        <taxon>Pseudomonadati</taxon>
        <taxon>Pseudomonadota</taxon>
        <taxon>Gammaproteobacteria</taxon>
        <taxon>Enterobacterales</taxon>
        <taxon>Yersiniaceae</taxon>
        <taxon>Rouxiella</taxon>
    </lineage>
</organism>
<evidence type="ECO:0000256" key="1">
    <source>
        <dbReference type="SAM" id="Phobius"/>
    </source>
</evidence>
<sequence>MADKIYRIATLVMLACMGLLMWIAFHYYGKSVAQADSLATAVQQKNEAEFITKSQALSVGIFNQIAGATLDVQKANVSASQDRQVIIKTVLKADACAVQPVHAAAAGSLLEHYNAIRKGSTNADTGKSAGTVRGIPAA</sequence>
<dbReference type="Proteomes" id="UP000705283">
    <property type="component" value="Unassembled WGS sequence"/>
</dbReference>
<keyword evidence="1" id="KW-1133">Transmembrane helix</keyword>
<keyword evidence="1" id="KW-0812">Transmembrane</keyword>
<dbReference type="EMBL" id="JADMKS010000005">
    <property type="protein sequence ID" value="MBF6637891.1"/>
    <property type="molecule type" value="Genomic_DNA"/>
</dbReference>
<accession>A0AA41BX79</accession>
<name>A0AA41BX79_9GAMM</name>
<gene>
    <name evidence="2" type="ORF">ITX54_14605</name>
</gene>
<proteinExistence type="predicted"/>
<protein>
    <recommendedName>
        <fullName evidence="4">DUF2570 domain-containing protein</fullName>
    </recommendedName>
</protein>
<reference evidence="2" key="1">
    <citation type="submission" date="2020-11" db="EMBL/GenBank/DDBJ databases">
        <authorList>
            <person name="Lee S.D."/>
        </authorList>
    </citation>
    <scope>NUCLEOTIDE SEQUENCE</scope>
    <source>
        <strain evidence="2">SAP-2</strain>
    </source>
</reference>
<dbReference type="RefSeq" id="WP_194978261.1">
    <property type="nucleotide sequence ID" value="NZ_JADMKS010000005.1"/>
</dbReference>
<dbReference type="AlphaFoldDB" id="A0AA41BX79"/>